<keyword evidence="2" id="KW-1185">Reference proteome</keyword>
<reference evidence="1" key="1">
    <citation type="submission" date="2021-06" db="EMBL/GenBank/DDBJ databases">
        <title>Comparative genomics, transcriptomics and evolutionary studies reveal genomic signatures of adaptation to plant cell wall in hemibiotrophic fungi.</title>
        <authorList>
            <consortium name="DOE Joint Genome Institute"/>
            <person name="Baroncelli R."/>
            <person name="Diaz J.F."/>
            <person name="Benocci T."/>
            <person name="Peng M."/>
            <person name="Battaglia E."/>
            <person name="Haridas S."/>
            <person name="Andreopoulos W."/>
            <person name="Labutti K."/>
            <person name="Pangilinan J."/>
            <person name="Floch G.L."/>
            <person name="Makela M.R."/>
            <person name="Henrissat B."/>
            <person name="Grigoriev I.V."/>
            <person name="Crouch J.A."/>
            <person name="De Vries R.P."/>
            <person name="Sukno S.A."/>
            <person name="Thon M.R."/>
        </authorList>
    </citation>
    <scope>NUCLEOTIDE SEQUENCE</scope>
    <source>
        <strain evidence="1">MAFF235873</strain>
    </source>
</reference>
<organism evidence="1 2">
    <name type="scientific">Colletotrichum zoysiae</name>
    <dbReference type="NCBI Taxonomy" id="1216348"/>
    <lineage>
        <taxon>Eukaryota</taxon>
        <taxon>Fungi</taxon>
        <taxon>Dikarya</taxon>
        <taxon>Ascomycota</taxon>
        <taxon>Pezizomycotina</taxon>
        <taxon>Sordariomycetes</taxon>
        <taxon>Hypocreomycetidae</taxon>
        <taxon>Glomerellales</taxon>
        <taxon>Glomerellaceae</taxon>
        <taxon>Colletotrichum</taxon>
        <taxon>Colletotrichum graminicola species complex</taxon>
    </lineage>
</organism>
<gene>
    <name evidence="1" type="ORF">LX32DRAFT_646269</name>
</gene>
<accession>A0AAD9H525</accession>
<proteinExistence type="predicted"/>
<dbReference type="Proteomes" id="UP001232148">
    <property type="component" value="Unassembled WGS sequence"/>
</dbReference>
<protein>
    <submittedName>
        <fullName evidence="1">Uncharacterized protein</fullName>
    </submittedName>
</protein>
<evidence type="ECO:0000313" key="2">
    <source>
        <dbReference type="Proteomes" id="UP001232148"/>
    </source>
</evidence>
<name>A0AAD9H525_9PEZI</name>
<dbReference type="EMBL" id="MU843090">
    <property type="protein sequence ID" value="KAK2021624.1"/>
    <property type="molecule type" value="Genomic_DNA"/>
</dbReference>
<dbReference type="AlphaFoldDB" id="A0AAD9H525"/>
<comment type="caution">
    <text evidence="1">The sequence shown here is derived from an EMBL/GenBank/DDBJ whole genome shotgun (WGS) entry which is preliminary data.</text>
</comment>
<evidence type="ECO:0000313" key="1">
    <source>
        <dbReference type="EMBL" id="KAK2021624.1"/>
    </source>
</evidence>
<sequence>MPRRHSRPPPPLPFPSSTSLQTLSIPVPLQFRPIILLLQHPLVLYQLTCSPLLLPCNTGAIRNAIYLGM</sequence>